<feature type="transmembrane region" description="Helical" evidence="1">
    <location>
        <begin position="35"/>
        <end position="54"/>
    </location>
</feature>
<feature type="transmembrane region" description="Helical" evidence="1">
    <location>
        <begin position="421"/>
        <end position="440"/>
    </location>
</feature>
<feature type="transmembrane region" description="Helical" evidence="1">
    <location>
        <begin position="197"/>
        <end position="220"/>
    </location>
</feature>
<dbReference type="AlphaFoldDB" id="A0A930LY87"/>
<gene>
    <name evidence="2" type="ORF">HXO65_01190</name>
</gene>
<dbReference type="Proteomes" id="UP000785653">
    <property type="component" value="Unassembled WGS sequence"/>
</dbReference>
<feature type="transmembrane region" description="Helical" evidence="1">
    <location>
        <begin position="310"/>
        <end position="328"/>
    </location>
</feature>
<feature type="transmembrane region" description="Helical" evidence="1">
    <location>
        <begin position="286"/>
        <end position="304"/>
    </location>
</feature>
<name>A0A930LY87_9MICC</name>
<proteinExistence type="predicted"/>
<keyword evidence="2" id="KW-0067">ATP-binding</keyword>
<accession>A0A930LY87</accession>
<feature type="transmembrane region" description="Helical" evidence="1">
    <location>
        <begin position="397"/>
        <end position="416"/>
    </location>
</feature>
<feature type="transmembrane region" description="Helical" evidence="1">
    <location>
        <begin position="259"/>
        <end position="279"/>
    </location>
</feature>
<feature type="transmembrane region" description="Helical" evidence="1">
    <location>
        <begin position="61"/>
        <end position="84"/>
    </location>
</feature>
<protein>
    <submittedName>
        <fullName evidence="2">Helicase</fullName>
    </submittedName>
</protein>
<comment type="caution">
    <text evidence="2">The sequence shown here is derived from an EMBL/GenBank/DDBJ whole genome shotgun (WGS) entry which is preliminary data.</text>
</comment>
<dbReference type="GO" id="GO:0004386">
    <property type="term" value="F:helicase activity"/>
    <property type="evidence" value="ECO:0007669"/>
    <property type="project" value="UniProtKB-KW"/>
</dbReference>
<feature type="transmembrane region" description="Helical" evidence="1">
    <location>
        <begin position="499"/>
        <end position="518"/>
    </location>
</feature>
<sequence>MSWLATIPLLLFAVVLAFGPGYAMGWALRVPVRLRVFYAPLLTFALVAVSAIVLGKTGIPWSLISFVPVAAVLVAAAAGVMHLVGRRWPSAVPDASSEAAENWAGNTVPLAWPVIGAVLGGFLTLHATEDMVFGPEAFSQTLDNSYHMNAIRWIQEHGDASSLTMGAVSAADQQPAFYPAGWHDFVYLIYNTTGTSIATATIVMILLVAGIIWPCSLVAMCLSIPHLRRLQALAIPALTCGFFAFPGLLLFWGVLFPNLLGYALLPAFVALLSHMIQLLARREYSFVLSLSLTILVGLGGLALVHPNAVVSAAVFAVPMLLGGVVQVLRTRGASTRERLVGTGVLVALIAGCVAAWSVLRPSQEASELWTSIMSEGEAVYQFLFLGLENANPLGGNFAPAYLVGFLALWGVGYLLYKRRNLWLIGSWMLVGYMWIVAASVPRGDFRLLMVGPWYTDHFRLAALVVFPSVLLAGIGLGGAVEGLFVRIMHYIPREKHAKVAPAMMGAAMVLVLAVAGLSSRTPAMHDATLEVAKRYQVTPTSDILNQDEMNVINEIPKIVPKGDTIVNNPWDGSAYIYALADRHLTSYHFEFQTSPKYAAILNDLKDARTNPEVCREVNEYKAHWYVHLENQGNFGPSEQKNYAGLVAAIDSDVLTPVYSSGPMTLYRISACDNN</sequence>
<reference evidence="2" key="1">
    <citation type="submission" date="2020-04" db="EMBL/GenBank/DDBJ databases">
        <title>Deep metagenomics examines the oral microbiome during advanced dental caries in children, revealing novel taxa and co-occurrences with host molecules.</title>
        <authorList>
            <person name="Baker J.L."/>
            <person name="Morton J.T."/>
            <person name="Dinis M."/>
            <person name="Alvarez R."/>
            <person name="Tran N.C."/>
            <person name="Knight R."/>
            <person name="Edlund A."/>
        </authorList>
    </citation>
    <scope>NUCLEOTIDE SEQUENCE</scope>
    <source>
        <strain evidence="2">JCVI_47_bin.3</strain>
    </source>
</reference>
<evidence type="ECO:0000256" key="1">
    <source>
        <dbReference type="SAM" id="Phobius"/>
    </source>
</evidence>
<dbReference type="Pfam" id="PF20176">
    <property type="entry name" value="DUF6541"/>
    <property type="match status" value="1"/>
</dbReference>
<keyword evidence="2" id="KW-0547">Nucleotide-binding</keyword>
<feature type="transmembrane region" description="Helical" evidence="1">
    <location>
        <begin position="232"/>
        <end position="253"/>
    </location>
</feature>
<keyword evidence="2" id="KW-0347">Helicase</keyword>
<keyword evidence="1" id="KW-0472">Membrane</keyword>
<keyword evidence="2" id="KW-0378">Hydrolase</keyword>
<dbReference type="InterPro" id="IPR046671">
    <property type="entry name" value="DUF6541"/>
</dbReference>
<organism evidence="2 3">
    <name type="scientific">Rothia mucilaginosa</name>
    <dbReference type="NCBI Taxonomy" id="43675"/>
    <lineage>
        <taxon>Bacteria</taxon>
        <taxon>Bacillati</taxon>
        <taxon>Actinomycetota</taxon>
        <taxon>Actinomycetes</taxon>
        <taxon>Micrococcales</taxon>
        <taxon>Micrococcaceae</taxon>
        <taxon>Rothia</taxon>
    </lineage>
</organism>
<keyword evidence="1" id="KW-0812">Transmembrane</keyword>
<evidence type="ECO:0000313" key="2">
    <source>
        <dbReference type="EMBL" id="MBF1672814.1"/>
    </source>
</evidence>
<feature type="transmembrane region" description="Helical" evidence="1">
    <location>
        <begin position="340"/>
        <end position="359"/>
    </location>
</feature>
<evidence type="ECO:0000313" key="3">
    <source>
        <dbReference type="Proteomes" id="UP000785653"/>
    </source>
</evidence>
<keyword evidence="1" id="KW-1133">Transmembrane helix</keyword>
<feature type="transmembrane region" description="Helical" evidence="1">
    <location>
        <begin position="460"/>
        <end position="487"/>
    </location>
</feature>
<dbReference type="EMBL" id="JABZXS010000006">
    <property type="protein sequence ID" value="MBF1672814.1"/>
    <property type="molecule type" value="Genomic_DNA"/>
</dbReference>